<protein>
    <recommendedName>
        <fullName evidence="2">HEAT repeat-containing protein 1</fullName>
    </recommendedName>
</protein>
<proteinExistence type="predicted"/>
<reference evidence="1" key="1">
    <citation type="submission" date="2021-01" db="EMBL/GenBank/DDBJ databases">
        <authorList>
            <person name="Corre E."/>
            <person name="Pelletier E."/>
            <person name="Niang G."/>
            <person name="Scheremetjew M."/>
            <person name="Finn R."/>
            <person name="Kale V."/>
            <person name="Holt S."/>
            <person name="Cochrane G."/>
            <person name="Meng A."/>
            <person name="Brown T."/>
            <person name="Cohen L."/>
        </authorList>
    </citation>
    <scope>NUCLEOTIDE SEQUENCE</scope>
    <source>
        <strain evidence="1">B596</strain>
    </source>
</reference>
<evidence type="ECO:0000313" key="1">
    <source>
        <dbReference type="EMBL" id="CAD8730209.1"/>
    </source>
</evidence>
<dbReference type="InterPro" id="IPR011989">
    <property type="entry name" value="ARM-like"/>
</dbReference>
<dbReference type="EMBL" id="HBFG01002245">
    <property type="protein sequence ID" value="CAD8730209.1"/>
    <property type="molecule type" value="Transcribed_RNA"/>
</dbReference>
<dbReference type="InterPro" id="IPR016024">
    <property type="entry name" value="ARM-type_fold"/>
</dbReference>
<sequence length="291" mass="32546">MTNDRVEEESDVDDGIPSVERFSMEEIPAVIMLGICRQLLQQSFPPKSATRSIADEEILPYRSNVLKSLETLLKSLPDSDYSSHFRGRIFSFLAPKLWDVFRVGSKDQPSPKESPLIVARSIDCFASSCWSRMKFQDIEESSKVGSDALSQTLLFQVDLTKQPAWTVREAAAKAASKFVQCADFDSLQRRQAVSTLVDIAGIALKDRRFWKVRLGGLDILLSLVLRAENVSSSAVVERGMSETDQTKQLILEIILPYKESIQDRAKRSLNDSEAKITAQATKVLGIISTWP</sequence>
<name>A0A7S0TDY8_9STRA</name>
<dbReference type="Gene3D" id="1.25.10.10">
    <property type="entry name" value="Leucine-rich Repeat Variant"/>
    <property type="match status" value="1"/>
</dbReference>
<dbReference type="SUPFAM" id="SSF48371">
    <property type="entry name" value="ARM repeat"/>
    <property type="match status" value="1"/>
</dbReference>
<evidence type="ECO:0008006" key="2">
    <source>
        <dbReference type="Google" id="ProtNLM"/>
    </source>
</evidence>
<organism evidence="1">
    <name type="scientific">Pseudo-nitzschia delicatissima</name>
    <dbReference type="NCBI Taxonomy" id="44447"/>
    <lineage>
        <taxon>Eukaryota</taxon>
        <taxon>Sar</taxon>
        <taxon>Stramenopiles</taxon>
        <taxon>Ochrophyta</taxon>
        <taxon>Bacillariophyta</taxon>
        <taxon>Bacillariophyceae</taxon>
        <taxon>Bacillariophycidae</taxon>
        <taxon>Bacillariales</taxon>
        <taxon>Bacillariaceae</taxon>
        <taxon>Pseudo-nitzschia</taxon>
    </lineage>
</organism>
<gene>
    <name evidence="1" type="ORF">PDEL0327_LOCUS1702</name>
</gene>
<dbReference type="AlphaFoldDB" id="A0A7S0TDY8"/>
<accession>A0A7S0TDY8</accession>